<gene>
    <name evidence="6" type="ORF">VNO78_18770</name>
</gene>
<name>A0AAN9XFV9_PSOTE</name>
<protein>
    <recommendedName>
        <fullName evidence="8">SET domain-containing protein</fullName>
    </recommendedName>
</protein>
<dbReference type="InterPro" id="IPR015353">
    <property type="entry name" value="Rubisco_LSMT_subst-bd"/>
</dbReference>
<keyword evidence="1" id="KW-0489">Methyltransferase</keyword>
<evidence type="ECO:0000259" key="4">
    <source>
        <dbReference type="Pfam" id="PF00856"/>
    </source>
</evidence>
<keyword evidence="3" id="KW-0949">S-adenosyl-L-methionine</keyword>
<dbReference type="InterPro" id="IPR001214">
    <property type="entry name" value="SET_dom"/>
</dbReference>
<dbReference type="FunFam" id="3.90.1420.10:FF:000012">
    <property type="entry name" value="Predicted protein"/>
    <property type="match status" value="1"/>
</dbReference>
<dbReference type="PANTHER" id="PTHR13271:SF134">
    <property type="entry name" value="OS01G0976450 PROTEIN"/>
    <property type="match status" value="1"/>
</dbReference>
<evidence type="ECO:0000256" key="3">
    <source>
        <dbReference type="ARBA" id="ARBA00022691"/>
    </source>
</evidence>
<dbReference type="Gene3D" id="3.90.1410.10">
    <property type="entry name" value="set domain protein methyltransferase, domain 1"/>
    <property type="match status" value="1"/>
</dbReference>
<feature type="domain" description="SET" evidence="4">
    <location>
        <begin position="180"/>
        <end position="377"/>
    </location>
</feature>
<proteinExistence type="predicted"/>
<dbReference type="InterPro" id="IPR046341">
    <property type="entry name" value="SET_dom_sf"/>
</dbReference>
<evidence type="ECO:0000313" key="7">
    <source>
        <dbReference type="Proteomes" id="UP001386955"/>
    </source>
</evidence>
<dbReference type="Pfam" id="PF09273">
    <property type="entry name" value="Rubis-subs-bind"/>
    <property type="match status" value="1"/>
</dbReference>
<dbReference type="SUPFAM" id="SSF82199">
    <property type="entry name" value="SET domain"/>
    <property type="match status" value="1"/>
</dbReference>
<keyword evidence="7" id="KW-1185">Reference proteome</keyword>
<dbReference type="PANTHER" id="PTHR13271">
    <property type="entry name" value="UNCHARACTERIZED PUTATIVE METHYLTRANSFERASE"/>
    <property type="match status" value="1"/>
</dbReference>
<dbReference type="FunFam" id="3.90.1410.10:FF:000005">
    <property type="entry name" value="Ribulose-1,5 bisphosphate carboxylase/oxygenase large subunit N-methyltransferase, chloroplastic"/>
    <property type="match status" value="1"/>
</dbReference>
<accession>A0AAN9XFV9</accession>
<dbReference type="AlphaFoldDB" id="A0AAN9XFV9"/>
<dbReference type="Pfam" id="PF00856">
    <property type="entry name" value="SET"/>
    <property type="match status" value="1"/>
</dbReference>
<dbReference type="GO" id="GO:0016279">
    <property type="term" value="F:protein-lysine N-methyltransferase activity"/>
    <property type="evidence" value="ECO:0007669"/>
    <property type="project" value="TreeGrafter"/>
</dbReference>
<evidence type="ECO:0000256" key="1">
    <source>
        <dbReference type="ARBA" id="ARBA00022603"/>
    </source>
</evidence>
<dbReference type="Proteomes" id="UP001386955">
    <property type="component" value="Unassembled WGS sequence"/>
</dbReference>
<dbReference type="EMBL" id="JAYMYS010000005">
    <property type="protein sequence ID" value="KAK7390729.1"/>
    <property type="molecule type" value="Genomic_DNA"/>
</dbReference>
<feature type="domain" description="Rubisco LSMT substrate-binding" evidence="5">
    <location>
        <begin position="408"/>
        <end position="555"/>
    </location>
</feature>
<keyword evidence="2" id="KW-0808">Transferase</keyword>
<dbReference type="InterPro" id="IPR036464">
    <property type="entry name" value="Rubisco_LSMT_subst-bd_sf"/>
</dbReference>
<evidence type="ECO:0000259" key="5">
    <source>
        <dbReference type="Pfam" id="PF09273"/>
    </source>
</evidence>
<reference evidence="6 7" key="1">
    <citation type="submission" date="2024-01" db="EMBL/GenBank/DDBJ databases">
        <title>The genomes of 5 underutilized Papilionoideae crops provide insights into root nodulation and disease resistanc.</title>
        <authorList>
            <person name="Jiang F."/>
        </authorList>
    </citation>
    <scope>NUCLEOTIDE SEQUENCE [LARGE SCALE GENOMIC DNA]</scope>
    <source>
        <strain evidence="6">DUOXIRENSHENG_FW03</strain>
        <tissue evidence="6">Leaves</tissue>
    </source>
</reference>
<comment type="caution">
    <text evidence="6">The sequence shown here is derived from an EMBL/GenBank/DDBJ whole genome shotgun (WGS) entry which is preliminary data.</text>
</comment>
<evidence type="ECO:0008006" key="8">
    <source>
        <dbReference type="Google" id="ProtNLM"/>
    </source>
</evidence>
<evidence type="ECO:0000313" key="6">
    <source>
        <dbReference type="EMBL" id="KAK7390729.1"/>
    </source>
</evidence>
<organism evidence="6 7">
    <name type="scientific">Psophocarpus tetragonolobus</name>
    <name type="common">Winged bean</name>
    <name type="synonym">Dolichos tetragonolobus</name>
    <dbReference type="NCBI Taxonomy" id="3891"/>
    <lineage>
        <taxon>Eukaryota</taxon>
        <taxon>Viridiplantae</taxon>
        <taxon>Streptophyta</taxon>
        <taxon>Embryophyta</taxon>
        <taxon>Tracheophyta</taxon>
        <taxon>Spermatophyta</taxon>
        <taxon>Magnoliopsida</taxon>
        <taxon>eudicotyledons</taxon>
        <taxon>Gunneridae</taxon>
        <taxon>Pentapetalae</taxon>
        <taxon>rosids</taxon>
        <taxon>fabids</taxon>
        <taxon>Fabales</taxon>
        <taxon>Fabaceae</taxon>
        <taxon>Papilionoideae</taxon>
        <taxon>50 kb inversion clade</taxon>
        <taxon>NPAAA clade</taxon>
        <taxon>indigoferoid/millettioid clade</taxon>
        <taxon>Phaseoleae</taxon>
        <taxon>Psophocarpus</taxon>
    </lineage>
</organism>
<sequence length="570" mass="65024">MDTSESEVEFNFINESFHSEIEFDPCLYNKDNQSSSSSVCEGLPEQSSQETILSCDHLPQYQDLSTFEQMDEIFFHLDPFEYYNGNEIIFEQIPLEEFTMEGFVMLIAKSAEWKVCNAISSLRWSLRIVFNNHRLHLNFYSLAFSKPQFSRNCHEFLPWLERKAGSRISSSLFIGTSSYGRSLLASKIIQTGDCILKVPYSLQITADNLLPEIRSLIAEKVGNIAKLATVILIQKKLGQGSEWYPYISCLPQQGELHNTIFWNDSELEMIRPSSVYHGTIDYKSQIEKDFLAIKHVFECFHQSFGDFTYKDFMHACTLVGSRAWGGTKGLALIPFADFLNHDGVSEAIVMSDDDKQCSEIIADRDYAPGEQVLIRYGKFSNATLMLDFGFTIPYNIFDQVQVQFDIPKHDPLHDMKLAVLHRYTVPLHEDMKGLTYPVNSFRIKEVKSDRGKGKGLPQSLRALARVLSCTTSQELDDLVVEAAQTDGRLARRPLQDISKEIQAHMMLLSLFIQLIEERNATIMSLDSSYSPSLCEKLSVRRLMAQDLLHGELRILKSASAWLENYCLSLT</sequence>
<dbReference type="Gene3D" id="3.90.1420.10">
    <property type="entry name" value="Rubisco LSMT, substrate-binding domain"/>
    <property type="match status" value="1"/>
</dbReference>
<dbReference type="GO" id="GO:0032259">
    <property type="term" value="P:methylation"/>
    <property type="evidence" value="ECO:0007669"/>
    <property type="project" value="UniProtKB-KW"/>
</dbReference>
<dbReference type="InterPro" id="IPR050600">
    <property type="entry name" value="SETD3_SETD6_MTase"/>
</dbReference>
<evidence type="ECO:0000256" key="2">
    <source>
        <dbReference type="ARBA" id="ARBA00022679"/>
    </source>
</evidence>